<organism evidence="1">
    <name type="scientific">Trichuris suis</name>
    <name type="common">pig whipworm</name>
    <dbReference type="NCBI Taxonomy" id="68888"/>
    <lineage>
        <taxon>Eukaryota</taxon>
        <taxon>Metazoa</taxon>
        <taxon>Ecdysozoa</taxon>
        <taxon>Nematoda</taxon>
        <taxon>Enoplea</taxon>
        <taxon>Dorylaimia</taxon>
        <taxon>Trichinellida</taxon>
        <taxon>Trichuridae</taxon>
        <taxon>Trichuris</taxon>
    </lineage>
</organism>
<sequence length="86" mass="10496">MHAIRLCKGAQPTNLDILDAPEDELKFGKTPEKRFKERAVVEIFFRERIGTNEMQCRLQNIYKEKLLWYEYRQKLDEENREDSFRE</sequence>
<protein>
    <submittedName>
        <fullName evidence="1">Uncharacterized protein</fullName>
    </submittedName>
</protein>
<dbReference type="Proteomes" id="UP000030758">
    <property type="component" value="Unassembled WGS sequence"/>
</dbReference>
<proteinExistence type="predicted"/>
<name>A0A085NDV6_9BILA</name>
<evidence type="ECO:0000313" key="1">
    <source>
        <dbReference type="EMBL" id="KFD67652.1"/>
    </source>
</evidence>
<dbReference type="EMBL" id="KL367512">
    <property type="protein sequence ID" value="KFD67652.1"/>
    <property type="molecule type" value="Genomic_DNA"/>
</dbReference>
<accession>A0A085NDV6</accession>
<dbReference type="AlphaFoldDB" id="A0A085NDV6"/>
<gene>
    <name evidence="1" type="ORF">M514_20148</name>
</gene>
<reference evidence="1" key="1">
    <citation type="journal article" date="2014" name="Nat. Genet.">
        <title>Genome and transcriptome of the porcine whipworm Trichuris suis.</title>
        <authorList>
            <person name="Jex A.R."/>
            <person name="Nejsum P."/>
            <person name="Schwarz E.M."/>
            <person name="Hu L."/>
            <person name="Young N.D."/>
            <person name="Hall R.S."/>
            <person name="Korhonen P.K."/>
            <person name="Liao S."/>
            <person name="Thamsborg S."/>
            <person name="Xia J."/>
            <person name="Xu P."/>
            <person name="Wang S."/>
            <person name="Scheerlinck J.P."/>
            <person name="Hofmann A."/>
            <person name="Sternberg P.W."/>
            <person name="Wang J."/>
            <person name="Gasser R.B."/>
        </authorList>
    </citation>
    <scope>NUCLEOTIDE SEQUENCE [LARGE SCALE GENOMIC DNA]</scope>
    <source>
        <strain evidence="1">DCEP-RM93F</strain>
    </source>
</reference>